<dbReference type="EMBL" id="JASNVW010000001">
    <property type="protein sequence ID" value="MDK6027990.1"/>
    <property type="molecule type" value="Genomic_DNA"/>
</dbReference>
<reference evidence="4 5" key="1">
    <citation type="submission" date="2023-05" db="EMBL/GenBank/DDBJ databases">
        <title>A new hyperthermophilic archaea 'Ignisphaera cupida' sp. nov. and description of the family 'Ignisphaeraceae' fam. nov.</title>
        <authorList>
            <person name="Podosokorskaya O.A."/>
            <person name="Elcheninov A.G."/>
            <person name="Klukina A."/>
            <person name="Merkel A.Y."/>
        </authorList>
    </citation>
    <scope>NUCLEOTIDE SEQUENCE [LARGE SCALE GENOMIC DNA]</scope>
    <source>
        <strain evidence="4 5">4213-co</strain>
    </source>
</reference>
<evidence type="ECO:0000256" key="3">
    <source>
        <dbReference type="ARBA" id="ARBA00023065"/>
    </source>
</evidence>
<keyword evidence="2" id="KW-0813">Transport</keyword>
<dbReference type="InterPro" id="IPR002699">
    <property type="entry name" value="V_ATPase_D"/>
</dbReference>
<dbReference type="NCBIfam" id="TIGR00309">
    <property type="entry name" value="V_ATPase_subD"/>
    <property type="match status" value="1"/>
</dbReference>
<dbReference type="PANTHER" id="PTHR11671">
    <property type="entry name" value="V-TYPE ATP SYNTHASE SUBUNIT D"/>
    <property type="match status" value="1"/>
</dbReference>
<dbReference type="AlphaFoldDB" id="A0ABD4Z520"/>
<evidence type="ECO:0000313" key="5">
    <source>
        <dbReference type="Proteomes" id="UP001529235"/>
    </source>
</evidence>
<organism evidence="4 5">
    <name type="scientific">Ignisphaera cupida</name>
    <dbReference type="NCBI Taxonomy" id="3050454"/>
    <lineage>
        <taxon>Archaea</taxon>
        <taxon>Thermoproteota</taxon>
        <taxon>Thermoprotei</taxon>
        <taxon>Desulfurococcales</taxon>
        <taxon>Desulfurococcaceae</taxon>
        <taxon>Ignisphaera</taxon>
    </lineage>
</organism>
<name>A0ABD4Z520_9CREN</name>
<accession>A0ABD4Z520</accession>
<keyword evidence="3" id="KW-0406">Ion transport</keyword>
<proteinExistence type="inferred from homology"/>
<keyword evidence="5" id="KW-1185">Reference proteome</keyword>
<dbReference type="GO" id="GO:0006811">
    <property type="term" value="P:monoatomic ion transport"/>
    <property type="evidence" value="ECO:0007669"/>
    <property type="project" value="UniProtKB-KW"/>
</dbReference>
<gene>
    <name evidence="4" type="ORF">QPL79_01240</name>
</gene>
<dbReference type="Proteomes" id="UP001529235">
    <property type="component" value="Unassembled WGS sequence"/>
</dbReference>
<dbReference type="Gene3D" id="1.10.287.3240">
    <property type="match status" value="1"/>
</dbReference>
<evidence type="ECO:0000256" key="2">
    <source>
        <dbReference type="ARBA" id="ARBA00022448"/>
    </source>
</evidence>
<comment type="similarity">
    <text evidence="1">Belongs to the V-ATPase D subunit family.</text>
</comment>
<comment type="caution">
    <text evidence="4">The sequence shown here is derived from an EMBL/GenBank/DDBJ whole genome shotgun (WGS) entry which is preliminary data.</text>
</comment>
<sequence>MPRPTKIELIRLRRRLALSRRIHRILRDRLTFLLQEFYIVFRKAYDARRKLHEMLNDIYNDYAYAVALHGLETLNEGAQTIGEVAEVVASTRNIMGVVAPSMEASSIPLHTPALPIEVSSIQMRRKEFLETLISVAEYEKELIELAIEISRVKRIVTMLEKVLIPRLLTTIRYLMMKFDEMEREEKVRSMKVKALLLQRAESM</sequence>
<evidence type="ECO:0000256" key="1">
    <source>
        <dbReference type="ARBA" id="ARBA00005850"/>
    </source>
</evidence>
<dbReference type="RefSeq" id="WP_285272968.1">
    <property type="nucleotide sequence ID" value="NZ_JASNVW010000001.1"/>
</dbReference>
<evidence type="ECO:0000313" key="4">
    <source>
        <dbReference type="EMBL" id="MDK6027990.1"/>
    </source>
</evidence>
<protein>
    <submittedName>
        <fullName evidence="4">V-type ATP synthase subunit D</fullName>
    </submittedName>
</protein>
<dbReference type="Pfam" id="PF01813">
    <property type="entry name" value="ATP-synt_D"/>
    <property type="match status" value="1"/>
</dbReference>